<evidence type="ECO:0000313" key="1">
    <source>
        <dbReference type="EMBL" id="MEQ2206672.1"/>
    </source>
</evidence>
<reference evidence="1 2" key="1">
    <citation type="submission" date="2021-06" db="EMBL/GenBank/DDBJ databases">
        <authorList>
            <person name="Palmer J.M."/>
        </authorList>
    </citation>
    <scope>NUCLEOTIDE SEQUENCE [LARGE SCALE GENOMIC DNA]</scope>
    <source>
        <strain evidence="1 2">XC_2019</strain>
        <tissue evidence="1">Muscle</tissue>
    </source>
</reference>
<protein>
    <submittedName>
        <fullName evidence="1">Uncharacterized protein</fullName>
    </submittedName>
</protein>
<sequence length="141" mass="15523">MGLIHTSPQEFDEDVELRQLLLRSHRMPLSASEAAGDGQTAGKDPQSCLLQASTLNAAPSTNQTSRRRGSGLAQALTPRLEQEVVYFSLCGRFLDCLGPEARVGSYAENFALKSPILLERHLPPGFKITVCLQTNDYLHRK</sequence>
<comment type="caution">
    <text evidence="1">The sequence shown here is derived from an EMBL/GenBank/DDBJ whole genome shotgun (WGS) entry which is preliminary data.</text>
</comment>
<dbReference type="Proteomes" id="UP001434883">
    <property type="component" value="Unassembled WGS sequence"/>
</dbReference>
<accession>A0ABV0REU2</accession>
<name>A0ABV0REU2_9TELE</name>
<gene>
    <name evidence="1" type="ORF">XENOCAPTIV_001480</name>
</gene>
<organism evidence="1 2">
    <name type="scientific">Xenoophorus captivus</name>
    <dbReference type="NCBI Taxonomy" id="1517983"/>
    <lineage>
        <taxon>Eukaryota</taxon>
        <taxon>Metazoa</taxon>
        <taxon>Chordata</taxon>
        <taxon>Craniata</taxon>
        <taxon>Vertebrata</taxon>
        <taxon>Euteleostomi</taxon>
        <taxon>Actinopterygii</taxon>
        <taxon>Neopterygii</taxon>
        <taxon>Teleostei</taxon>
        <taxon>Neoteleostei</taxon>
        <taxon>Acanthomorphata</taxon>
        <taxon>Ovalentaria</taxon>
        <taxon>Atherinomorphae</taxon>
        <taxon>Cyprinodontiformes</taxon>
        <taxon>Goodeidae</taxon>
        <taxon>Xenoophorus</taxon>
    </lineage>
</organism>
<dbReference type="EMBL" id="JAHRIN010043152">
    <property type="protein sequence ID" value="MEQ2206672.1"/>
    <property type="molecule type" value="Genomic_DNA"/>
</dbReference>
<evidence type="ECO:0000313" key="2">
    <source>
        <dbReference type="Proteomes" id="UP001434883"/>
    </source>
</evidence>
<keyword evidence="2" id="KW-1185">Reference proteome</keyword>
<proteinExistence type="predicted"/>